<dbReference type="AlphaFoldDB" id="A0A7J0EZF4"/>
<dbReference type="PANTHER" id="PTHR33470">
    <property type="entry name" value="OS01G0164075 PROTEIN"/>
    <property type="match status" value="1"/>
</dbReference>
<gene>
    <name evidence="4" type="ORF">Acr_08g0002210</name>
</gene>
<organism evidence="4 5">
    <name type="scientific">Actinidia rufa</name>
    <dbReference type="NCBI Taxonomy" id="165716"/>
    <lineage>
        <taxon>Eukaryota</taxon>
        <taxon>Viridiplantae</taxon>
        <taxon>Streptophyta</taxon>
        <taxon>Embryophyta</taxon>
        <taxon>Tracheophyta</taxon>
        <taxon>Spermatophyta</taxon>
        <taxon>Magnoliopsida</taxon>
        <taxon>eudicotyledons</taxon>
        <taxon>Gunneridae</taxon>
        <taxon>Pentapetalae</taxon>
        <taxon>asterids</taxon>
        <taxon>Ericales</taxon>
        <taxon>Actinidiaceae</taxon>
        <taxon>Actinidia</taxon>
    </lineage>
</organism>
<feature type="compositionally biased region" description="Pro residues" evidence="2">
    <location>
        <begin position="52"/>
        <end position="64"/>
    </location>
</feature>
<feature type="signal peptide" evidence="3">
    <location>
        <begin position="1"/>
        <end position="24"/>
    </location>
</feature>
<dbReference type="InterPro" id="IPR003882">
    <property type="entry name" value="Pistil_extensin"/>
</dbReference>
<keyword evidence="5" id="KW-1185">Reference proteome</keyword>
<proteinExistence type="predicted"/>
<feature type="chain" id="PRO_5029900234" evidence="3">
    <location>
        <begin position="25"/>
        <end position="217"/>
    </location>
</feature>
<dbReference type="Proteomes" id="UP000585474">
    <property type="component" value="Unassembled WGS sequence"/>
</dbReference>
<dbReference type="OrthoDB" id="665669at2759"/>
<feature type="region of interest" description="Disordered" evidence="2">
    <location>
        <begin position="28"/>
        <end position="74"/>
    </location>
</feature>
<accession>A0A7J0EZF4</accession>
<evidence type="ECO:0000256" key="2">
    <source>
        <dbReference type="SAM" id="MobiDB-lite"/>
    </source>
</evidence>
<evidence type="ECO:0000313" key="4">
    <source>
        <dbReference type="EMBL" id="GFY91825.1"/>
    </source>
</evidence>
<evidence type="ECO:0000313" key="5">
    <source>
        <dbReference type="Proteomes" id="UP000585474"/>
    </source>
</evidence>
<dbReference type="PRINTS" id="PR01218">
    <property type="entry name" value="PSTLEXTENSIN"/>
</dbReference>
<sequence>MAFVPAKALLLVLLLHCFPVLSHGADSVSMAESPHHNAPSYPPVEAPKQPKSSPPAPSQPPVQPPTQSRVYTPSPAPLPQRSFVAVQGVVYCKSCKYSGVDTLLEATPLVGASVKLQCNNTKNPLVQEAKTDKNGYFFMMGPKSITNFGSHKCRVTLATSPMATCKKPTNLHAGLQGAILMPQKQPPVTSLPKQQLPPYQLFTVGPFAFEPSTKCPH</sequence>
<dbReference type="EMBL" id="BJWL01000008">
    <property type="protein sequence ID" value="GFY91825.1"/>
    <property type="molecule type" value="Genomic_DNA"/>
</dbReference>
<evidence type="ECO:0000256" key="1">
    <source>
        <dbReference type="ARBA" id="ARBA00022729"/>
    </source>
</evidence>
<comment type="caution">
    <text evidence="4">The sequence shown here is derived from an EMBL/GenBank/DDBJ whole genome shotgun (WGS) entry which is preliminary data.</text>
</comment>
<dbReference type="Pfam" id="PF01190">
    <property type="entry name" value="Pollen_Ole_e_1"/>
    <property type="match status" value="1"/>
</dbReference>
<protein>
    <submittedName>
        <fullName evidence="4">Pollen Ole e 1 allergen and extensin family protein</fullName>
    </submittedName>
</protein>
<dbReference type="PANTHER" id="PTHR33470:SF22">
    <property type="entry name" value="POLLEN OLE E 1 ALLERGEN AND EXTENSIN FAMILY PROTEIN"/>
    <property type="match status" value="1"/>
</dbReference>
<reference evidence="4 5" key="1">
    <citation type="submission" date="2019-07" db="EMBL/GenBank/DDBJ databases">
        <title>De Novo Assembly of kiwifruit Actinidia rufa.</title>
        <authorList>
            <person name="Sugita-Konishi S."/>
            <person name="Sato K."/>
            <person name="Mori E."/>
            <person name="Abe Y."/>
            <person name="Kisaki G."/>
            <person name="Hamano K."/>
            <person name="Suezawa K."/>
            <person name="Otani M."/>
            <person name="Fukuda T."/>
            <person name="Manabe T."/>
            <person name="Gomi K."/>
            <person name="Tabuchi M."/>
            <person name="Akimitsu K."/>
            <person name="Kataoka I."/>
        </authorList>
    </citation>
    <scope>NUCLEOTIDE SEQUENCE [LARGE SCALE GENOMIC DNA]</scope>
    <source>
        <strain evidence="5">cv. Fuchu</strain>
    </source>
</reference>
<name>A0A7J0EZF4_9ERIC</name>
<keyword evidence="1 3" id="KW-0732">Signal</keyword>
<dbReference type="GO" id="GO:0071944">
    <property type="term" value="C:cell periphery"/>
    <property type="evidence" value="ECO:0007669"/>
    <property type="project" value="TreeGrafter"/>
</dbReference>
<evidence type="ECO:0000256" key="3">
    <source>
        <dbReference type="SAM" id="SignalP"/>
    </source>
</evidence>